<keyword evidence="1" id="KW-0805">Transcription regulation</keyword>
<accession>A0AA46AK58</accession>
<evidence type="ECO:0000256" key="3">
    <source>
        <dbReference type="ARBA" id="ARBA00023163"/>
    </source>
</evidence>
<dbReference type="GO" id="GO:0005829">
    <property type="term" value="C:cytosol"/>
    <property type="evidence" value="ECO:0007669"/>
    <property type="project" value="TreeGrafter"/>
</dbReference>
<feature type="domain" description="HTH cro/C1-type" evidence="4">
    <location>
        <begin position="12"/>
        <end position="66"/>
    </location>
</feature>
<dbReference type="PANTHER" id="PTHR46797:SF23">
    <property type="entry name" value="HTH-TYPE TRANSCRIPTIONAL REGULATOR SUTR"/>
    <property type="match status" value="1"/>
</dbReference>
<dbReference type="Proteomes" id="UP001158066">
    <property type="component" value="Unassembled WGS sequence"/>
</dbReference>
<evidence type="ECO:0000256" key="1">
    <source>
        <dbReference type="ARBA" id="ARBA00023015"/>
    </source>
</evidence>
<dbReference type="SMART" id="SM00530">
    <property type="entry name" value="HTH_XRE"/>
    <property type="match status" value="1"/>
</dbReference>
<protein>
    <submittedName>
        <fullName evidence="5">Transcriptional regulator, contains XRE-family HTH domain</fullName>
    </submittedName>
</protein>
<dbReference type="RefSeq" id="WP_283410301.1">
    <property type="nucleotide sequence ID" value="NZ_FXUF01000014.1"/>
</dbReference>
<keyword evidence="6" id="KW-1185">Reference proteome</keyword>
<dbReference type="InterPro" id="IPR010982">
    <property type="entry name" value="Lambda_DNA-bd_dom_sf"/>
</dbReference>
<evidence type="ECO:0000259" key="4">
    <source>
        <dbReference type="PROSITE" id="PS50943"/>
    </source>
</evidence>
<evidence type="ECO:0000313" key="6">
    <source>
        <dbReference type="Proteomes" id="UP001158066"/>
    </source>
</evidence>
<dbReference type="Pfam" id="PF01381">
    <property type="entry name" value="HTH_3"/>
    <property type="match status" value="1"/>
</dbReference>
<dbReference type="CDD" id="cd00093">
    <property type="entry name" value="HTH_XRE"/>
    <property type="match status" value="1"/>
</dbReference>
<dbReference type="PANTHER" id="PTHR46797">
    <property type="entry name" value="HTH-TYPE TRANSCRIPTIONAL REGULATOR"/>
    <property type="match status" value="1"/>
</dbReference>
<dbReference type="InterPro" id="IPR001387">
    <property type="entry name" value="Cro/C1-type_HTH"/>
</dbReference>
<dbReference type="GO" id="GO:0003700">
    <property type="term" value="F:DNA-binding transcription factor activity"/>
    <property type="evidence" value="ECO:0007669"/>
    <property type="project" value="TreeGrafter"/>
</dbReference>
<organism evidence="5 6">
    <name type="scientific">Anoxynatronum buryatiense</name>
    <dbReference type="NCBI Taxonomy" id="489973"/>
    <lineage>
        <taxon>Bacteria</taxon>
        <taxon>Bacillati</taxon>
        <taxon>Bacillota</taxon>
        <taxon>Clostridia</taxon>
        <taxon>Eubacteriales</taxon>
        <taxon>Clostridiaceae</taxon>
        <taxon>Anoxynatronum</taxon>
    </lineage>
</organism>
<comment type="caution">
    <text evidence="5">The sequence shown here is derived from an EMBL/GenBank/DDBJ whole genome shotgun (WGS) entry which is preliminary data.</text>
</comment>
<dbReference type="EMBL" id="FXUF01000014">
    <property type="protein sequence ID" value="SMP66671.1"/>
    <property type="molecule type" value="Genomic_DNA"/>
</dbReference>
<dbReference type="GO" id="GO:0003677">
    <property type="term" value="F:DNA binding"/>
    <property type="evidence" value="ECO:0007669"/>
    <property type="project" value="UniProtKB-KW"/>
</dbReference>
<evidence type="ECO:0000313" key="5">
    <source>
        <dbReference type="EMBL" id="SMP66671.1"/>
    </source>
</evidence>
<reference evidence="5" key="1">
    <citation type="submission" date="2017-05" db="EMBL/GenBank/DDBJ databases">
        <authorList>
            <person name="Varghese N."/>
            <person name="Submissions S."/>
        </authorList>
    </citation>
    <scope>NUCLEOTIDE SEQUENCE</scope>
    <source>
        <strain evidence="5">Su22</strain>
    </source>
</reference>
<evidence type="ECO:0000256" key="2">
    <source>
        <dbReference type="ARBA" id="ARBA00023125"/>
    </source>
</evidence>
<keyword evidence="3" id="KW-0804">Transcription</keyword>
<keyword evidence="2" id="KW-0238">DNA-binding</keyword>
<sequence length="117" mass="13259">MKLSTHLVGPRIRLLREEKHISRETLAEVLKLSESYIGLVERGARGITLENLITIANYFHVTLDYFVVVAPAGKSAERLHQLSGLIDALHEDQFDLVLRLVNDLSRYFYADAPGKQN</sequence>
<dbReference type="PROSITE" id="PS50943">
    <property type="entry name" value="HTH_CROC1"/>
    <property type="match status" value="1"/>
</dbReference>
<gene>
    <name evidence="5" type="ORF">SAMN06296020_11464</name>
</gene>
<dbReference type="SUPFAM" id="SSF47413">
    <property type="entry name" value="lambda repressor-like DNA-binding domains"/>
    <property type="match status" value="1"/>
</dbReference>
<dbReference type="Gene3D" id="1.10.260.40">
    <property type="entry name" value="lambda repressor-like DNA-binding domains"/>
    <property type="match status" value="1"/>
</dbReference>
<dbReference type="InterPro" id="IPR050807">
    <property type="entry name" value="TransReg_Diox_bact_type"/>
</dbReference>
<name>A0AA46AK58_9CLOT</name>
<proteinExistence type="predicted"/>
<dbReference type="AlphaFoldDB" id="A0AA46AK58"/>